<name>A0A5C8NJC7_9ACTN</name>
<dbReference type="RefSeq" id="WP_147685640.1">
    <property type="nucleotide sequence ID" value="NZ_VDUX01000003.1"/>
</dbReference>
<dbReference type="SUPFAM" id="SSF55961">
    <property type="entry name" value="Bet v1-like"/>
    <property type="match status" value="1"/>
</dbReference>
<evidence type="ECO:0000313" key="1">
    <source>
        <dbReference type="EMBL" id="TXL61398.1"/>
    </source>
</evidence>
<dbReference type="Pfam" id="PF10604">
    <property type="entry name" value="Polyketide_cyc2"/>
    <property type="match status" value="1"/>
</dbReference>
<dbReference type="AlphaFoldDB" id="A0A5C8NJC7"/>
<proteinExistence type="predicted"/>
<keyword evidence="2" id="KW-1185">Reference proteome</keyword>
<dbReference type="PANTHER" id="PTHR39332">
    <property type="entry name" value="BLL4707 PROTEIN"/>
    <property type="match status" value="1"/>
</dbReference>
<dbReference type="OrthoDB" id="6024794at2"/>
<dbReference type="Proteomes" id="UP000321571">
    <property type="component" value="Unassembled WGS sequence"/>
</dbReference>
<dbReference type="EMBL" id="VDUX01000003">
    <property type="protein sequence ID" value="TXL61398.1"/>
    <property type="molecule type" value="Genomic_DNA"/>
</dbReference>
<dbReference type="InterPro" id="IPR019587">
    <property type="entry name" value="Polyketide_cyclase/dehydratase"/>
</dbReference>
<accession>A0A5C8NJC7</accession>
<evidence type="ECO:0000313" key="2">
    <source>
        <dbReference type="Proteomes" id="UP000321571"/>
    </source>
</evidence>
<gene>
    <name evidence="1" type="ORF">FHP06_08185</name>
</gene>
<sequence length="136" mass="14540">MASLIQETTIDASPDHVWDALRDFGALHRRLVPGFVTDAVTDGDVRTVTFFNGGVAKEQLVGVDDQARRLAYSIIDSGVGLTCHMASAQVLDAGDGTSRFVWTADFLPDAAAPTVDALMAKGLSVIKQHLEEQAAR</sequence>
<organism evidence="1 2">
    <name type="scientific">Aeromicrobium terrae</name>
    <dbReference type="NCBI Taxonomy" id="2498846"/>
    <lineage>
        <taxon>Bacteria</taxon>
        <taxon>Bacillati</taxon>
        <taxon>Actinomycetota</taxon>
        <taxon>Actinomycetes</taxon>
        <taxon>Propionibacteriales</taxon>
        <taxon>Nocardioidaceae</taxon>
        <taxon>Aeromicrobium</taxon>
    </lineage>
</organism>
<reference evidence="1 2" key="1">
    <citation type="submission" date="2019-06" db="EMBL/GenBank/DDBJ databases">
        <title>Aeromicrobium sp. nov., isolated from a maize field.</title>
        <authorList>
            <person name="Lin S.-Y."/>
            <person name="Tsai C.-F."/>
            <person name="Young C.-C."/>
        </authorList>
    </citation>
    <scope>NUCLEOTIDE SEQUENCE [LARGE SCALE GENOMIC DNA]</scope>
    <source>
        <strain evidence="1 2">CC-CFT486</strain>
    </source>
</reference>
<protein>
    <submittedName>
        <fullName evidence="1">SRPBCC family protein</fullName>
    </submittedName>
</protein>
<dbReference type="PANTHER" id="PTHR39332:SF7">
    <property type="entry name" value="SRPBCC FAMILY PROTEIN"/>
    <property type="match status" value="1"/>
</dbReference>
<dbReference type="Gene3D" id="3.30.530.20">
    <property type="match status" value="1"/>
</dbReference>
<dbReference type="CDD" id="cd07821">
    <property type="entry name" value="PYR_PYL_RCAR_like"/>
    <property type="match status" value="1"/>
</dbReference>
<dbReference type="InterPro" id="IPR023393">
    <property type="entry name" value="START-like_dom_sf"/>
</dbReference>
<comment type="caution">
    <text evidence="1">The sequence shown here is derived from an EMBL/GenBank/DDBJ whole genome shotgun (WGS) entry which is preliminary data.</text>
</comment>